<dbReference type="InterPro" id="IPR028939">
    <property type="entry name" value="P5C_Rdtase_cat_N"/>
</dbReference>
<evidence type="ECO:0000259" key="2">
    <source>
        <dbReference type="Pfam" id="PF10728"/>
    </source>
</evidence>
<dbReference type="SUPFAM" id="SSF51735">
    <property type="entry name" value="NAD(P)-binding Rossmann-fold domains"/>
    <property type="match status" value="1"/>
</dbReference>
<dbReference type="Gene3D" id="1.10.1040.20">
    <property type="entry name" value="ProC-like, C-terminal domain"/>
    <property type="match status" value="1"/>
</dbReference>
<dbReference type="Pfam" id="PF10728">
    <property type="entry name" value="DUF2520"/>
    <property type="match status" value="1"/>
</dbReference>
<feature type="domain" description="Pyrroline-5-carboxylate reductase catalytic N-terminal" evidence="1">
    <location>
        <begin position="4"/>
        <end position="85"/>
    </location>
</feature>
<dbReference type="SUPFAM" id="SSF48179">
    <property type="entry name" value="6-phosphogluconate dehydrogenase C-terminal domain-like"/>
    <property type="match status" value="1"/>
</dbReference>
<protein>
    <submittedName>
        <fullName evidence="3">Rossmann-like and DUF2520 domain-containing protein</fullName>
    </submittedName>
</protein>
<dbReference type="Proteomes" id="UP001597532">
    <property type="component" value="Unassembled WGS sequence"/>
</dbReference>
<evidence type="ECO:0000313" key="4">
    <source>
        <dbReference type="Proteomes" id="UP001597532"/>
    </source>
</evidence>
<evidence type="ECO:0000259" key="1">
    <source>
        <dbReference type="Pfam" id="PF03807"/>
    </source>
</evidence>
<dbReference type="PANTHER" id="PTHR40459">
    <property type="entry name" value="CONSERVED HYPOTHETICAL ALANINE AND LEUCINE RICH PROTEIN"/>
    <property type="match status" value="1"/>
</dbReference>
<name>A0ABW5VEW9_9FLAO</name>
<keyword evidence="4" id="KW-1185">Reference proteome</keyword>
<dbReference type="Pfam" id="PF03807">
    <property type="entry name" value="F420_oxidored"/>
    <property type="match status" value="1"/>
</dbReference>
<gene>
    <name evidence="3" type="ORF">ACFS1K_07825</name>
</gene>
<accession>A0ABW5VEW9</accession>
<dbReference type="InterPro" id="IPR008927">
    <property type="entry name" value="6-PGluconate_DH-like_C_sf"/>
</dbReference>
<dbReference type="RefSeq" id="WP_251807907.1">
    <property type="nucleotide sequence ID" value="NZ_CP166679.1"/>
</dbReference>
<evidence type="ECO:0000313" key="3">
    <source>
        <dbReference type="EMBL" id="MFD2789664.1"/>
    </source>
</evidence>
<dbReference type="PANTHER" id="PTHR40459:SF1">
    <property type="entry name" value="CONSERVED HYPOTHETICAL ALANINE AND LEUCINE RICH PROTEIN"/>
    <property type="match status" value="1"/>
</dbReference>
<comment type="caution">
    <text evidence="3">The sequence shown here is derived from an EMBL/GenBank/DDBJ whole genome shotgun (WGS) entry which is preliminary data.</text>
</comment>
<organism evidence="3 4">
    <name type="scientific">Arenibacter antarcticus</name>
    <dbReference type="NCBI Taxonomy" id="2040469"/>
    <lineage>
        <taxon>Bacteria</taxon>
        <taxon>Pseudomonadati</taxon>
        <taxon>Bacteroidota</taxon>
        <taxon>Flavobacteriia</taxon>
        <taxon>Flavobacteriales</taxon>
        <taxon>Flavobacteriaceae</taxon>
        <taxon>Arenibacter</taxon>
    </lineage>
</organism>
<sequence length="254" mass="28479">MISIVILGSGNVAKHLFDTFMEQKEVKILQVIGRNKVNLSYFKNAVEVSTDFNKIKDAEIYLIAVSDDAIAEVANALENKKGMVVHSSGSVPITALSHKNRRGVFYPLQSFSMGKTIDFKSVPICIEAENTADVELVGRLARMISNNVQEVSSKQRKSLHLAAVFVNNFTNHLFHIGHDICEDHNLPFHILLPLIKETVQKLDYMAPLDAQTGPARRNDISTIENHLNQLKNKNYKDIYALISKSISEKYGKEL</sequence>
<proteinExistence type="predicted"/>
<dbReference type="InterPro" id="IPR037108">
    <property type="entry name" value="TM1727-like_C_sf"/>
</dbReference>
<dbReference type="InterPro" id="IPR018931">
    <property type="entry name" value="DUF2520"/>
</dbReference>
<dbReference type="InterPro" id="IPR036291">
    <property type="entry name" value="NAD(P)-bd_dom_sf"/>
</dbReference>
<dbReference type="EMBL" id="JBHUOK010000029">
    <property type="protein sequence ID" value="MFD2789664.1"/>
    <property type="molecule type" value="Genomic_DNA"/>
</dbReference>
<dbReference type="Gene3D" id="3.40.50.720">
    <property type="entry name" value="NAD(P)-binding Rossmann-like Domain"/>
    <property type="match status" value="1"/>
</dbReference>
<reference evidence="4" key="1">
    <citation type="journal article" date="2019" name="Int. J. Syst. Evol. Microbiol.">
        <title>The Global Catalogue of Microorganisms (GCM) 10K type strain sequencing project: providing services to taxonomists for standard genome sequencing and annotation.</title>
        <authorList>
            <consortium name="The Broad Institute Genomics Platform"/>
            <consortium name="The Broad Institute Genome Sequencing Center for Infectious Disease"/>
            <person name="Wu L."/>
            <person name="Ma J."/>
        </authorList>
    </citation>
    <scope>NUCLEOTIDE SEQUENCE [LARGE SCALE GENOMIC DNA]</scope>
    <source>
        <strain evidence="4">KCTC 52924</strain>
    </source>
</reference>
<feature type="domain" description="DUF2520" evidence="2">
    <location>
        <begin position="122"/>
        <end position="246"/>
    </location>
</feature>